<comment type="caution">
    <text evidence="2">The sequence shown here is derived from an EMBL/GenBank/DDBJ whole genome shotgun (WGS) entry which is preliminary data.</text>
</comment>
<sequence length="153" mass="17523">MSKLVIGSFREFEQYIGKDLGYSDYLKITQEQINKFAEATLDHQWIHTDPVRAAEGPFKKPIAHGYLALSIIPYLWDQVAEINNVKMLVNYGIEKLKFNQPVLVDNEVRLKVTLESLADLRGITKAQLLATLEIKDNPKPAFTASIIFLYHFK</sequence>
<organism evidence="2 3">
    <name type="scientific">Dawidia soli</name>
    <dbReference type="NCBI Taxonomy" id="2782352"/>
    <lineage>
        <taxon>Bacteria</taxon>
        <taxon>Pseudomonadati</taxon>
        <taxon>Bacteroidota</taxon>
        <taxon>Cytophagia</taxon>
        <taxon>Cytophagales</taxon>
        <taxon>Chryseotaleaceae</taxon>
        <taxon>Dawidia</taxon>
    </lineage>
</organism>
<feature type="domain" description="MaoC-like" evidence="1">
    <location>
        <begin position="12"/>
        <end position="123"/>
    </location>
</feature>
<proteinExistence type="predicted"/>
<dbReference type="Gene3D" id="3.10.129.10">
    <property type="entry name" value="Hotdog Thioesterase"/>
    <property type="match status" value="1"/>
</dbReference>
<dbReference type="Proteomes" id="UP001319180">
    <property type="component" value="Unassembled WGS sequence"/>
</dbReference>
<dbReference type="InterPro" id="IPR029069">
    <property type="entry name" value="HotDog_dom_sf"/>
</dbReference>
<dbReference type="CDD" id="cd03450">
    <property type="entry name" value="NodN"/>
    <property type="match status" value="1"/>
</dbReference>
<name>A0AAP2DB70_9BACT</name>
<keyword evidence="3" id="KW-1185">Reference proteome</keyword>
<protein>
    <submittedName>
        <fullName evidence="2">MaoC family dehydratase</fullName>
    </submittedName>
</protein>
<dbReference type="RefSeq" id="WP_254091991.1">
    <property type="nucleotide sequence ID" value="NZ_JAHESC010000030.1"/>
</dbReference>
<dbReference type="PANTHER" id="PTHR42993">
    <property type="entry name" value="MAOC-LIKE DEHYDRATASE DOMAIN-CONTAINING PROTEIN"/>
    <property type="match status" value="1"/>
</dbReference>
<dbReference type="PANTHER" id="PTHR42993:SF1">
    <property type="entry name" value="MAOC-LIKE DEHYDRATASE DOMAIN-CONTAINING PROTEIN"/>
    <property type="match status" value="1"/>
</dbReference>
<gene>
    <name evidence="2" type="ORF">KK078_19515</name>
</gene>
<dbReference type="InterPro" id="IPR002539">
    <property type="entry name" value="MaoC-like_dom"/>
</dbReference>
<evidence type="ECO:0000313" key="3">
    <source>
        <dbReference type="Proteomes" id="UP001319180"/>
    </source>
</evidence>
<dbReference type="SUPFAM" id="SSF54637">
    <property type="entry name" value="Thioesterase/thiol ester dehydrase-isomerase"/>
    <property type="match status" value="1"/>
</dbReference>
<dbReference type="Pfam" id="PF01575">
    <property type="entry name" value="MaoC_dehydratas"/>
    <property type="match status" value="1"/>
</dbReference>
<dbReference type="EMBL" id="JAHESC010000030">
    <property type="protein sequence ID" value="MBT1688768.1"/>
    <property type="molecule type" value="Genomic_DNA"/>
</dbReference>
<dbReference type="AlphaFoldDB" id="A0AAP2DB70"/>
<evidence type="ECO:0000313" key="2">
    <source>
        <dbReference type="EMBL" id="MBT1688768.1"/>
    </source>
</evidence>
<reference evidence="2 3" key="1">
    <citation type="submission" date="2021-05" db="EMBL/GenBank/DDBJ databases">
        <title>A Polyphasic approach of four new species of the genus Ohtaekwangia: Ohtaekwangia histidinii sp. nov., Ohtaekwangia cretensis sp. nov., Ohtaekwangia indiensis sp. nov., Ohtaekwangia reichenbachii sp. nov. from diverse environment.</title>
        <authorList>
            <person name="Octaviana S."/>
        </authorList>
    </citation>
    <scope>NUCLEOTIDE SEQUENCE [LARGE SCALE GENOMIC DNA]</scope>
    <source>
        <strain evidence="2 3">PWU37</strain>
    </source>
</reference>
<dbReference type="InterPro" id="IPR039375">
    <property type="entry name" value="NodN-like"/>
</dbReference>
<accession>A0AAP2DB70</accession>
<evidence type="ECO:0000259" key="1">
    <source>
        <dbReference type="Pfam" id="PF01575"/>
    </source>
</evidence>